<dbReference type="OrthoDB" id="5303367at2759"/>
<dbReference type="InterPro" id="IPR052895">
    <property type="entry name" value="HetReg/Transcr_Mod"/>
</dbReference>
<feature type="domain" description="Heterokaryon incompatibility" evidence="1">
    <location>
        <begin position="93"/>
        <end position="255"/>
    </location>
</feature>
<dbReference type="EMBL" id="JAFIQS010000003">
    <property type="protein sequence ID" value="KAG5171999.1"/>
    <property type="molecule type" value="Genomic_DNA"/>
</dbReference>
<dbReference type="PANTHER" id="PTHR24148:SF64">
    <property type="entry name" value="HETEROKARYON INCOMPATIBILITY DOMAIN-CONTAINING PROTEIN"/>
    <property type="match status" value="1"/>
</dbReference>
<dbReference type="AlphaFoldDB" id="A0A8H7Y671"/>
<dbReference type="PANTHER" id="PTHR24148">
    <property type="entry name" value="ANKYRIN REPEAT DOMAIN-CONTAINING PROTEIN 39 HOMOLOG-RELATED"/>
    <property type="match status" value="1"/>
</dbReference>
<sequence length="706" mass="80640">MASLLSVSTSLALAILSFNRYDGVVKPCDHYLVPKQPRFKQRELQLNDTHIPLYLPLDPSRNSIRLLVLHPGQGSGDIHCSLAVASLEREPSYTALSYTWGTPFRRSASMWSYRGVVQYVREWTENHRIHVPTIIIDKHRIPVTPNLRSALQHLRHPNLPLVIWVDAVCINQEDNEEKEHQVNLMRKIYSQAKTTIVWLGPAADESEKAFQFIASTDNLKVDDPDLRIEDIQPPWGPLQALFARSWWSRVWVIQEVLLSKNIIAKCGQHEIPFETFSRLAFKEHLLRRRMRNDPTFEDKYKTSSRWTFIPPTIPFYRLLANWPFTRKELQAEKGMGIWEAIIATLSFSSTMPRDKVYGILGLCTSSDREAIKVDYTQRKTDGQVYKEAVEYVIKSQNNLQPLQFVQARSRKSMDIPSWVPDLSSYGFSQLSGGFTASFFHASDKPATWERLIHPILSRMPSPISVVSKQLVSLFLRAEELPNVGMCATVSDNSDILTVRGLLFDTVSLADPAPQSNIYQQSDSIYLDHLSRSTKEDELSLLEATIRWQRYVAAHKENPYGTPAARYRAFWKTLIGNRFRGEHGLVLPPKEANISYEVLTKRRPVPAGLSYHSPLFLEMGLFQARMAIVSSERSFIITERGFLGMAPDNSKPGDVVCIFQGGEVPFVLRPRENNQWELIGECYLHGIMEGTAVKRAHPKDVRLFHIG</sequence>
<evidence type="ECO:0000313" key="2">
    <source>
        <dbReference type="EMBL" id="KAG5171999.1"/>
    </source>
</evidence>
<dbReference type="InterPro" id="IPR010730">
    <property type="entry name" value="HET"/>
</dbReference>
<name>A0A8H7Y671_PSICU</name>
<comment type="caution">
    <text evidence="2">The sequence shown here is derived from an EMBL/GenBank/DDBJ whole genome shotgun (WGS) entry which is preliminary data.</text>
</comment>
<dbReference type="Pfam" id="PF06985">
    <property type="entry name" value="HET"/>
    <property type="match status" value="1"/>
</dbReference>
<proteinExistence type="predicted"/>
<protein>
    <recommendedName>
        <fullName evidence="1">Heterokaryon incompatibility domain-containing protein</fullName>
    </recommendedName>
</protein>
<gene>
    <name evidence="2" type="ORF">JR316_004088</name>
</gene>
<accession>A0A8H7Y671</accession>
<reference evidence="2" key="1">
    <citation type="submission" date="2021-02" db="EMBL/GenBank/DDBJ databases">
        <title>Psilocybe cubensis genome.</title>
        <authorList>
            <person name="Mckernan K.J."/>
            <person name="Crawford S."/>
            <person name="Trippe A."/>
            <person name="Kane L.T."/>
            <person name="Mclaughlin S."/>
        </authorList>
    </citation>
    <scope>NUCLEOTIDE SEQUENCE [LARGE SCALE GENOMIC DNA]</scope>
    <source>
        <strain evidence="2">MGC-MH-2018</strain>
    </source>
</reference>
<dbReference type="Pfam" id="PF26639">
    <property type="entry name" value="Het-6_barrel"/>
    <property type="match status" value="1"/>
</dbReference>
<organism evidence="2">
    <name type="scientific">Psilocybe cubensis</name>
    <name type="common">Psychedelic mushroom</name>
    <name type="synonym">Stropharia cubensis</name>
    <dbReference type="NCBI Taxonomy" id="181762"/>
    <lineage>
        <taxon>Eukaryota</taxon>
        <taxon>Fungi</taxon>
        <taxon>Dikarya</taxon>
        <taxon>Basidiomycota</taxon>
        <taxon>Agaricomycotina</taxon>
        <taxon>Agaricomycetes</taxon>
        <taxon>Agaricomycetidae</taxon>
        <taxon>Agaricales</taxon>
        <taxon>Agaricineae</taxon>
        <taxon>Strophariaceae</taxon>
        <taxon>Psilocybe</taxon>
    </lineage>
</organism>
<evidence type="ECO:0000259" key="1">
    <source>
        <dbReference type="Pfam" id="PF06985"/>
    </source>
</evidence>